<organism evidence="2 3">
    <name type="scientific">Thalassospira povalilytica</name>
    <dbReference type="NCBI Taxonomy" id="732237"/>
    <lineage>
        <taxon>Bacteria</taxon>
        <taxon>Pseudomonadati</taxon>
        <taxon>Pseudomonadota</taxon>
        <taxon>Alphaproteobacteria</taxon>
        <taxon>Rhodospirillales</taxon>
        <taxon>Thalassospiraceae</taxon>
        <taxon>Thalassospira</taxon>
    </lineage>
</organism>
<feature type="domain" description="KAP NTPase" evidence="1">
    <location>
        <begin position="20"/>
        <end position="381"/>
    </location>
</feature>
<dbReference type="AlphaFoldDB" id="A0A8I1M8Z8"/>
<sequence length="769" mass="86965">MLGSDIPISDVHDDEFNRLAFAESLAKALTKADISNGGFVAAITGSWGAGKSTTINFVLHYVRQIAVRKAYETLYSRTPPTELEFDEVHREFLKYKPRLDDLESNNFNSYKRPHRAIKAEMEDYSIPDNMIDPVFDYMMSLHHERKNRDISIINFSPWALRNRSEVTTSLLHEIGNSIKKSFDQRTQKKFTSYFDQFCQIASATGYDFGMGKVLGKISRFFSSSQERGLIDLKRELSNLLISSNNSKKRIVVVIDDLDRLTPEEVSELIGALKGVANLPRVFYLLSYDREELGKVLSKSVYGNTDNSGHKFLEKIIQYSKELPTPSNEQLSNFFEKRLLTILEENNVTSDPDRLSTSWLYAIQIYLNTPRDAVRLLNNFAVSFSSIHGITEHNDLLLITTLETFEPNVYSELKKYIFKINRLTVGEDAQDSLVSSVEQANNKGATEQALALLMPSLKAASKYITQKPPKSFRDKALVFSAENARENYFNLNPDISPIPSEILKNISPDTPPNGTFVKAVEHITKDGALPEKCRALLQTIATQFFGNDLPLTIEWAIELKNTSEFLMKNSAERTSALLSNSDDLAKQSFENGLSNLQQEEQFKILKEIINISTDISFSCDVVRRICGDLRKEGHNGSSSLSSSQGQILRDLLQKKIESLQKDGNLIKQISFRHVMWFWWGTNSTNELNSFLLESLKSDEHAEIILESLIGKSFTSNGTFDLVRPDTLETLGGSNIFIEASKRLEKSGNKQQRALALRFSQAVKYGKANPY</sequence>
<dbReference type="InterPro" id="IPR052754">
    <property type="entry name" value="NTPase_KAP_P-loop"/>
</dbReference>
<dbReference type="PANTHER" id="PTHR22674">
    <property type="entry name" value="NTPASE, KAP FAMILY P-LOOP DOMAIN-CONTAINING 1"/>
    <property type="match status" value="1"/>
</dbReference>
<evidence type="ECO:0000259" key="1">
    <source>
        <dbReference type="Pfam" id="PF07693"/>
    </source>
</evidence>
<dbReference type="Proteomes" id="UP000664405">
    <property type="component" value="Unassembled WGS sequence"/>
</dbReference>
<name>A0A8I1M8Z8_9PROT</name>
<dbReference type="EMBL" id="JAEKJW010000002">
    <property type="protein sequence ID" value="MBN8197593.1"/>
    <property type="molecule type" value="Genomic_DNA"/>
</dbReference>
<dbReference type="Pfam" id="PF07693">
    <property type="entry name" value="KAP_NTPase"/>
    <property type="match status" value="1"/>
</dbReference>
<dbReference type="Gene3D" id="3.40.50.300">
    <property type="entry name" value="P-loop containing nucleotide triphosphate hydrolases"/>
    <property type="match status" value="1"/>
</dbReference>
<protein>
    <recommendedName>
        <fullName evidence="1">KAP NTPase domain-containing protein</fullName>
    </recommendedName>
</protein>
<gene>
    <name evidence="2" type="ORF">JF547_14095</name>
</gene>
<dbReference type="InterPro" id="IPR011646">
    <property type="entry name" value="KAP_P-loop"/>
</dbReference>
<proteinExistence type="predicted"/>
<evidence type="ECO:0000313" key="3">
    <source>
        <dbReference type="Proteomes" id="UP000664405"/>
    </source>
</evidence>
<reference evidence="2" key="1">
    <citation type="submission" date="2020-12" db="EMBL/GenBank/DDBJ databases">
        <title>Oil enriched cultivation method for isolating marine PHA-producing bacteria.</title>
        <authorList>
            <person name="Zheng W."/>
            <person name="Yu S."/>
            <person name="Huang Y."/>
        </authorList>
    </citation>
    <scope>NUCLEOTIDE SEQUENCE</scope>
    <source>
        <strain evidence="2">SY-2-3</strain>
    </source>
</reference>
<evidence type="ECO:0000313" key="2">
    <source>
        <dbReference type="EMBL" id="MBN8197593.1"/>
    </source>
</evidence>
<dbReference type="RefSeq" id="WP_206927727.1">
    <property type="nucleotide sequence ID" value="NZ_JAEKJW010000002.1"/>
</dbReference>
<dbReference type="InterPro" id="IPR027417">
    <property type="entry name" value="P-loop_NTPase"/>
</dbReference>
<dbReference type="SUPFAM" id="SSF52540">
    <property type="entry name" value="P-loop containing nucleoside triphosphate hydrolases"/>
    <property type="match status" value="1"/>
</dbReference>
<accession>A0A8I1M8Z8</accession>
<comment type="caution">
    <text evidence="2">The sequence shown here is derived from an EMBL/GenBank/DDBJ whole genome shotgun (WGS) entry which is preliminary data.</text>
</comment>
<dbReference type="PANTHER" id="PTHR22674:SF6">
    <property type="entry name" value="NTPASE KAP FAMILY P-LOOP DOMAIN-CONTAINING PROTEIN 1"/>
    <property type="match status" value="1"/>
</dbReference>